<reference evidence="6" key="1">
    <citation type="submission" date="2018-05" db="EMBL/GenBank/DDBJ databases">
        <authorList>
            <person name="Lanie J.A."/>
            <person name="Ng W.-L."/>
            <person name="Kazmierczak K.M."/>
            <person name="Andrzejewski T.M."/>
            <person name="Davidsen T.M."/>
            <person name="Wayne K.J."/>
            <person name="Tettelin H."/>
            <person name="Glass J.I."/>
            <person name="Rusch D."/>
            <person name="Podicherti R."/>
            <person name="Tsui H.-C.T."/>
            <person name="Winkler M.E."/>
        </authorList>
    </citation>
    <scope>NUCLEOTIDE SEQUENCE</scope>
</reference>
<dbReference type="PROSITE" id="PS00600">
    <property type="entry name" value="AA_TRANSFER_CLASS_3"/>
    <property type="match status" value="1"/>
</dbReference>
<evidence type="ECO:0000256" key="4">
    <source>
        <dbReference type="ARBA" id="ARBA00022679"/>
    </source>
</evidence>
<keyword evidence="5" id="KW-0663">Pyridoxal phosphate</keyword>
<dbReference type="InterPro" id="IPR005814">
    <property type="entry name" value="Aminotrans_3"/>
</dbReference>
<keyword evidence="3" id="KW-0032">Aminotransferase</keyword>
<comment type="similarity">
    <text evidence="2">Belongs to the class-III pyridoxal-phosphate-dependent aminotransferase family.</text>
</comment>
<evidence type="ECO:0000256" key="3">
    <source>
        <dbReference type="ARBA" id="ARBA00022576"/>
    </source>
</evidence>
<dbReference type="GO" id="GO:0030170">
    <property type="term" value="F:pyridoxal phosphate binding"/>
    <property type="evidence" value="ECO:0007669"/>
    <property type="project" value="InterPro"/>
</dbReference>
<dbReference type="PANTHER" id="PTHR11986:SF58">
    <property type="entry name" value="LEUCINE_METHIONINE RACEMASE"/>
    <property type="match status" value="1"/>
</dbReference>
<dbReference type="Gene3D" id="3.90.1150.10">
    <property type="entry name" value="Aspartate Aminotransferase, domain 1"/>
    <property type="match status" value="1"/>
</dbReference>
<dbReference type="CDD" id="cd00610">
    <property type="entry name" value="OAT_like"/>
    <property type="match status" value="1"/>
</dbReference>
<dbReference type="Gene3D" id="3.40.640.10">
    <property type="entry name" value="Type I PLP-dependent aspartate aminotransferase-like (Major domain)"/>
    <property type="match status" value="1"/>
</dbReference>
<dbReference type="SUPFAM" id="SSF53383">
    <property type="entry name" value="PLP-dependent transferases"/>
    <property type="match status" value="1"/>
</dbReference>
<name>A0A382EU04_9ZZZZ</name>
<dbReference type="InterPro" id="IPR015421">
    <property type="entry name" value="PyrdxlP-dep_Trfase_major"/>
</dbReference>
<dbReference type="InterPro" id="IPR015424">
    <property type="entry name" value="PyrdxlP-dep_Trfase"/>
</dbReference>
<gene>
    <name evidence="6" type="ORF">METZ01_LOCUS207054</name>
</gene>
<dbReference type="GO" id="GO:0042802">
    <property type="term" value="F:identical protein binding"/>
    <property type="evidence" value="ECO:0007669"/>
    <property type="project" value="TreeGrafter"/>
</dbReference>
<dbReference type="EMBL" id="UINC01046330">
    <property type="protein sequence ID" value="SVB54200.1"/>
    <property type="molecule type" value="Genomic_DNA"/>
</dbReference>
<dbReference type="InterPro" id="IPR015422">
    <property type="entry name" value="PyrdxlP-dep_Trfase_small"/>
</dbReference>
<dbReference type="GO" id="GO:0008483">
    <property type="term" value="F:transaminase activity"/>
    <property type="evidence" value="ECO:0007669"/>
    <property type="project" value="UniProtKB-KW"/>
</dbReference>
<evidence type="ECO:0000313" key="6">
    <source>
        <dbReference type="EMBL" id="SVB54200.1"/>
    </source>
</evidence>
<protein>
    <recommendedName>
        <fullName evidence="7">4-aminobutyrate--2-oxoglutarate transaminase</fullName>
    </recommendedName>
</protein>
<dbReference type="AlphaFoldDB" id="A0A382EU04"/>
<organism evidence="6">
    <name type="scientific">marine metagenome</name>
    <dbReference type="NCBI Taxonomy" id="408172"/>
    <lineage>
        <taxon>unclassified sequences</taxon>
        <taxon>metagenomes</taxon>
        <taxon>ecological metagenomes</taxon>
    </lineage>
</organism>
<dbReference type="FunFam" id="3.40.640.10:FF:000013">
    <property type="entry name" value="4-aminobutyrate aminotransferase"/>
    <property type="match status" value="1"/>
</dbReference>
<dbReference type="Pfam" id="PF00202">
    <property type="entry name" value="Aminotran_3"/>
    <property type="match status" value="1"/>
</dbReference>
<comment type="cofactor">
    <cofactor evidence="1">
        <name>pyridoxal 5'-phosphate</name>
        <dbReference type="ChEBI" id="CHEBI:597326"/>
    </cofactor>
</comment>
<dbReference type="NCBIfam" id="NF004426">
    <property type="entry name" value="PRK05769.1"/>
    <property type="match status" value="1"/>
</dbReference>
<evidence type="ECO:0008006" key="7">
    <source>
        <dbReference type="Google" id="ProtNLM"/>
    </source>
</evidence>
<dbReference type="PANTHER" id="PTHR11986">
    <property type="entry name" value="AMINOTRANSFERASE CLASS III"/>
    <property type="match status" value="1"/>
</dbReference>
<dbReference type="InterPro" id="IPR050103">
    <property type="entry name" value="Class-III_PLP-dep_AT"/>
</dbReference>
<proteinExistence type="inferred from homology"/>
<dbReference type="PIRSF" id="PIRSF000521">
    <property type="entry name" value="Transaminase_4ab_Lys_Orn"/>
    <property type="match status" value="1"/>
</dbReference>
<evidence type="ECO:0000256" key="2">
    <source>
        <dbReference type="ARBA" id="ARBA00008954"/>
    </source>
</evidence>
<evidence type="ECO:0000256" key="5">
    <source>
        <dbReference type="ARBA" id="ARBA00022898"/>
    </source>
</evidence>
<sequence length="424" mass="45875">MSNAPSILTSLPGPKAQTLIDDDLGATSPSLIKEYPLAVKQAKGMMIEDQDGNIFLDFMAGIAVTGTGHCHPQVVKAIQDQSKKLLHICGTDFYYTGYSDLCKKLQELAPGNDPWKVFLSNSGAESIDGAIKLARYHTKRNNIIAFHGAFHGRTYGALSLTSSKSVQRDGFGPFLPGVHHVPYGASTDTIRDHLKEKRVNPQTIAAVFVEPIQGEGGYIVPPEEFLEQVRSFCDEFGIIMVDDEIQSGNGRTGKYFAIENWDVVPDIITLAKGLGSGMPIGAIIAKESAMTWPPGSHGSTFGGNPVSCAASLATIDLIEAGLMKNAEIMGEYLRNSLSELRKKHNIISDVRGIGLMQAIEFSVNNELSPDLSHLFEQSCFKKGLLVLSCGESAIRLAPPLIVDETHIDIAMDIMGQVLEEMNIG</sequence>
<evidence type="ECO:0000256" key="1">
    <source>
        <dbReference type="ARBA" id="ARBA00001933"/>
    </source>
</evidence>
<accession>A0A382EU04</accession>
<dbReference type="InterPro" id="IPR049704">
    <property type="entry name" value="Aminotrans_3_PPA_site"/>
</dbReference>
<keyword evidence="4" id="KW-0808">Transferase</keyword>